<gene>
    <name evidence="1" type="ORF">SAMN05421753_11484</name>
</gene>
<proteinExistence type="predicted"/>
<reference evidence="2" key="1">
    <citation type="submission" date="2016-10" db="EMBL/GenBank/DDBJ databases">
        <authorList>
            <person name="Varghese N."/>
            <person name="Submissions S."/>
        </authorList>
    </citation>
    <scope>NUCLEOTIDE SEQUENCE [LARGE SCALE GENOMIC DNA]</scope>
    <source>
        <strain evidence="2">DSM 26348</strain>
    </source>
</reference>
<evidence type="ECO:0000313" key="2">
    <source>
        <dbReference type="Proteomes" id="UP000199518"/>
    </source>
</evidence>
<dbReference type="RefSeq" id="WP_139228553.1">
    <property type="nucleotide sequence ID" value="NZ_FOQD01000014.1"/>
</dbReference>
<keyword evidence="2" id="KW-1185">Reference proteome</keyword>
<protein>
    <submittedName>
        <fullName evidence="1">Uncharacterized protein</fullName>
    </submittedName>
</protein>
<accession>A0A1I3MR57</accession>
<dbReference type="OrthoDB" id="626010at2"/>
<evidence type="ECO:0000313" key="1">
    <source>
        <dbReference type="EMBL" id="SFI99508.1"/>
    </source>
</evidence>
<name>A0A1I3MR57_9PLAN</name>
<organism evidence="1 2">
    <name type="scientific">Planctomicrobium piriforme</name>
    <dbReference type="NCBI Taxonomy" id="1576369"/>
    <lineage>
        <taxon>Bacteria</taxon>
        <taxon>Pseudomonadati</taxon>
        <taxon>Planctomycetota</taxon>
        <taxon>Planctomycetia</taxon>
        <taxon>Planctomycetales</taxon>
        <taxon>Planctomycetaceae</taxon>
        <taxon>Planctomicrobium</taxon>
    </lineage>
</organism>
<dbReference type="EMBL" id="FOQD01000014">
    <property type="protein sequence ID" value="SFI99508.1"/>
    <property type="molecule type" value="Genomic_DNA"/>
</dbReference>
<dbReference type="STRING" id="1576369.SAMN05421753_11484"/>
<sequence>MTESPVSKWTIRPRFVIGLLALFWLGWYFLAVDARGGRFQESPDGKFIASVMRNLNGKGPYDFDIRYLKTGQVFSRFSIQPVGGKPRQQVRGASEIFEWSEDSSQLKIKLDDHLWGTIVVDEPEK</sequence>
<dbReference type="Proteomes" id="UP000199518">
    <property type="component" value="Unassembled WGS sequence"/>
</dbReference>
<dbReference type="AlphaFoldDB" id="A0A1I3MR57"/>